<reference evidence="1 2" key="2">
    <citation type="journal article" date="2017" name="Front. Plant Sci.">
        <title>Gene Classification and Mining of Molecular Markers Useful in Red Clover (Trifolium pratense) Breeding.</title>
        <authorList>
            <person name="Istvanek J."/>
            <person name="Dluhosova J."/>
            <person name="Dluhos P."/>
            <person name="Patkova L."/>
            <person name="Nedelnik J."/>
            <person name="Repkova J."/>
        </authorList>
    </citation>
    <scope>NUCLEOTIDE SEQUENCE [LARGE SCALE GENOMIC DNA]</scope>
    <source>
        <strain evidence="2">cv. Tatra</strain>
        <tissue evidence="1">Young leaves</tissue>
    </source>
</reference>
<proteinExistence type="predicted"/>
<comment type="caution">
    <text evidence="1">The sequence shown here is derived from an EMBL/GenBank/DDBJ whole genome shotgun (WGS) entry which is preliminary data.</text>
</comment>
<accession>A0A2K3LL04</accession>
<name>A0A2K3LL04_TRIPR</name>
<evidence type="ECO:0000313" key="2">
    <source>
        <dbReference type="Proteomes" id="UP000236291"/>
    </source>
</evidence>
<protein>
    <submittedName>
        <fullName evidence="1">Uncharacterized protein</fullName>
    </submittedName>
</protein>
<sequence length="53" mass="6255">RVSSTSQGYTQQGYPPQEYYEVRTRYYDQQHRVGVPPPFVLFASPFFCFVCNI</sequence>
<organism evidence="1 2">
    <name type="scientific">Trifolium pratense</name>
    <name type="common">Red clover</name>
    <dbReference type="NCBI Taxonomy" id="57577"/>
    <lineage>
        <taxon>Eukaryota</taxon>
        <taxon>Viridiplantae</taxon>
        <taxon>Streptophyta</taxon>
        <taxon>Embryophyta</taxon>
        <taxon>Tracheophyta</taxon>
        <taxon>Spermatophyta</taxon>
        <taxon>Magnoliopsida</taxon>
        <taxon>eudicotyledons</taxon>
        <taxon>Gunneridae</taxon>
        <taxon>Pentapetalae</taxon>
        <taxon>rosids</taxon>
        <taxon>fabids</taxon>
        <taxon>Fabales</taxon>
        <taxon>Fabaceae</taxon>
        <taxon>Papilionoideae</taxon>
        <taxon>50 kb inversion clade</taxon>
        <taxon>NPAAA clade</taxon>
        <taxon>Hologalegina</taxon>
        <taxon>IRL clade</taxon>
        <taxon>Trifolieae</taxon>
        <taxon>Trifolium</taxon>
    </lineage>
</organism>
<dbReference type="AlphaFoldDB" id="A0A2K3LL04"/>
<dbReference type="EMBL" id="ASHM01035551">
    <property type="protein sequence ID" value="PNX79221.1"/>
    <property type="molecule type" value="Genomic_DNA"/>
</dbReference>
<gene>
    <name evidence="1" type="ORF">L195_g035205</name>
</gene>
<feature type="non-terminal residue" evidence="1">
    <location>
        <position position="1"/>
    </location>
</feature>
<dbReference type="Proteomes" id="UP000236291">
    <property type="component" value="Unassembled WGS sequence"/>
</dbReference>
<evidence type="ECO:0000313" key="1">
    <source>
        <dbReference type="EMBL" id="PNX79221.1"/>
    </source>
</evidence>
<reference evidence="1 2" key="1">
    <citation type="journal article" date="2014" name="Am. J. Bot.">
        <title>Genome assembly and annotation for red clover (Trifolium pratense; Fabaceae).</title>
        <authorList>
            <person name="Istvanek J."/>
            <person name="Jaros M."/>
            <person name="Krenek A."/>
            <person name="Repkova J."/>
        </authorList>
    </citation>
    <scope>NUCLEOTIDE SEQUENCE [LARGE SCALE GENOMIC DNA]</scope>
    <source>
        <strain evidence="2">cv. Tatra</strain>
        <tissue evidence="1">Young leaves</tissue>
    </source>
</reference>